<evidence type="ECO:0000313" key="2">
    <source>
        <dbReference type="EMBL" id="CDW49234.1"/>
    </source>
</evidence>
<evidence type="ECO:0000256" key="1">
    <source>
        <dbReference type="SAM" id="MobiDB-lite"/>
    </source>
</evidence>
<accession>A0A0K2VFL5</accession>
<feature type="region of interest" description="Disordered" evidence="1">
    <location>
        <begin position="25"/>
        <end position="44"/>
    </location>
</feature>
<proteinExistence type="predicted"/>
<name>A0A0K2VFL5_LEPSM</name>
<dbReference type="EMBL" id="HACA01031873">
    <property type="protein sequence ID" value="CDW49234.1"/>
    <property type="molecule type" value="Transcribed_RNA"/>
</dbReference>
<dbReference type="AlphaFoldDB" id="A0A0K2VFL5"/>
<reference evidence="2" key="1">
    <citation type="submission" date="2014-05" db="EMBL/GenBank/DDBJ databases">
        <authorList>
            <person name="Chronopoulou M."/>
        </authorList>
    </citation>
    <scope>NUCLEOTIDE SEQUENCE</scope>
    <source>
        <tissue evidence="2">Whole organism</tissue>
    </source>
</reference>
<protein>
    <submittedName>
        <fullName evidence="2">Uncharacterized protein</fullName>
    </submittedName>
</protein>
<sequence length="44" mass="5127">MELQISLNLSSGQTKIFFIVNSKQQEKRGKKETKVSKKHHTQKL</sequence>
<feature type="compositionally biased region" description="Basic and acidic residues" evidence="1">
    <location>
        <begin position="25"/>
        <end position="35"/>
    </location>
</feature>
<organism evidence="2">
    <name type="scientific">Lepeophtheirus salmonis</name>
    <name type="common">Salmon louse</name>
    <name type="synonym">Caligus salmonis</name>
    <dbReference type="NCBI Taxonomy" id="72036"/>
    <lineage>
        <taxon>Eukaryota</taxon>
        <taxon>Metazoa</taxon>
        <taxon>Ecdysozoa</taxon>
        <taxon>Arthropoda</taxon>
        <taxon>Crustacea</taxon>
        <taxon>Multicrustacea</taxon>
        <taxon>Hexanauplia</taxon>
        <taxon>Copepoda</taxon>
        <taxon>Siphonostomatoida</taxon>
        <taxon>Caligidae</taxon>
        <taxon>Lepeophtheirus</taxon>
    </lineage>
</organism>